<dbReference type="Pfam" id="PF21948">
    <property type="entry name" value="LplA-B_cat"/>
    <property type="match status" value="1"/>
</dbReference>
<dbReference type="PANTHER" id="PTHR43679">
    <property type="entry name" value="OCTANOYLTRANSFERASE LIPM-RELATED"/>
    <property type="match status" value="1"/>
</dbReference>
<dbReference type="InterPro" id="IPR045864">
    <property type="entry name" value="aa-tRNA-synth_II/BPL/LPL"/>
</dbReference>
<feature type="domain" description="BPL/LPL catalytic" evidence="1">
    <location>
        <begin position="41"/>
        <end position="221"/>
    </location>
</feature>
<dbReference type="Gene3D" id="3.30.930.10">
    <property type="entry name" value="Bira Bifunctional Protein, Domain 2"/>
    <property type="match status" value="1"/>
</dbReference>
<gene>
    <name evidence="2" type="ORF">Mia14_0215</name>
</gene>
<keyword evidence="3" id="KW-1185">Reference proteome</keyword>
<proteinExistence type="predicted"/>
<keyword evidence="2" id="KW-0436">Ligase</keyword>
<dbReference type="Proteomes" id="UP000197679">
    <property type="component" value="Chromosome"/>
</dbReference>
<dbReference type="KEGG" id="marh:Mia14_0215"/>
<dbReference type="PROSITE" id="PS51733">
    <property type="entry name" value="BPL_LPL_CATALYTIC"/>
    <property type="match status" value="1"/>
</dbReference>
<name>A0A218NM53_9ARCH</name>
<protein>
    <submittedName>
        <fullName evidence="2">Lipoate-protein ligase A</fullName>
    </submittedName>
</protein>
<dbReference type="SUPFAM" id="SSF55681">
    <property type="entry name" value="Class II aaRS and biotin synthetases"/>
    <property type="match status" value="1"/>
</dbReference>
<evidence type="ECO:0000313" key="2">
    <source>
        <dbReference type="EMBL" id="ASI13549.1"/>
    </source>
</evidence>
<dbReference type="GO" id="GO:0016874">
    <property type="term" value="F:ligase activity"/>
    <property type="evidence" value="ECO:0007669"/>
    <property type="project" value="UniProtKB-KW"/>
</dbReference>
<sequence length="282" mass="32428">MTSRLSAKPKIKSDIYYLGYQKNSIFDNMAIDEVLMELADKENKFFFRLYDFNKDSIILAFSDSMENVKAVDGNVELTRRLSAGKPIYIDDNVLSYSFIGPMKDNGTLKNGESIHDFFGTIIMDSIKSISNDPERPNIKLGKAYSIKVGEKPIVGNGQHISLSHSFMYHGIIAVGKWNAEKVNAYLNLVRKDYEALKDLPSIESINRVKGQSIEYYKSELIKQIIKNINNRFNSVKEISKEESNEINKMKLEKVPKYKDIGWIDRKDILLKKDSRFCLLWPD</sequence>
<dbReference type="AlphaFoldDB" id="A0A218NM53"/>
<dbReference type="InterPro" id="IPR050664">
    <property type="entry name" value="Octanoyltrans_LipM/LipL"/>
</dbReference>
<dbReference type="InterPro" id="IPR004143">
    <property type="entry name" value="BPL_LPL_catalytic"/>
</dbReference>
<organism evidence="2 3">
    <name type="scientific">Candidatus Mancarchaeum acidiphilum</name>
    <dbReference type="NCBI Taxonomy" id="1920749"/>
    <lineage>
        <taxon>Archaea</taxon>
        <taxon>Candidatus Micrarchaeota</taxon>
        <taxon>Candidatus Mancarchaeum</taxon>
    </lineage>
</organism>
<accession>A0A218NM53</accession>
<evidence type="ECO:0000313" key="3">
    <source>
        <dbReference type="Proteomes" id="UP000197679"/>
    </source>
</evidence>
<reference evidence="2 3" key="1">
    <citation type="journal article" date="2017" name="Nat. Commun.">
        <title>'ARMAN' archaea depend on association with euryarchaeal host in culture and in situ.</title>
        <authorList>
            <person name="Golyshina O."/>
            <person name="Toshchakov S."/>
            <person name="Makarova K."/>
            <person name="Gavrilov S."/>
            <person name="Korzhenkov A."/>
            <person name="La Cono V."/>
            <person name="Arcadi E."/>
            <person name="Nechitaylo T."/>
            <person name="Ferrer M."/>
            <person name="Kublanov I."/>
            <person name="Wolf Y."/>
            <person name="Yakimov M."/>
            <person name="Golyshin P."/>
            <person name="Slesarev A."/>
            <person name="Kozyavkin S."/>
        </authorList>
    </citation>
    <scope>NUCLEOTIDE SEQUENCE [LARGE SCALE GENOMIC DNA]</scope>
    <source>
        <strain evidence="2 3">Mia14</strain>
    </source>
</reference>
<evidence type="ECO:0000259" key="1">
    <source>
        <dbReference type="PROSITE" id="PS51733"/>
    </source>
</evidence>
<dbReference type="PANTHER" id="PTHR43679:SF2">
    <property type="entry name" value="OCTANOYL-[GCVH]:PROTEIN N-OCTANOYLTRANSFERASE"/>
    <property type="match status" value="1"/>
</dbReference>
<dbReference type="EMBL" id="CP019964">
    <property type="protein sequence ID" value="ASI13549.1"/>
    <property type="molecule type" value="Genomic_DNA"/>
</dbReference>